<dbReference type="HOGENOM" id="CLU_3221190_0_0_5"/>
<evidence type="ECO:0000313" key="1">
    <source>
        <dbReference type="EMBL" id="ACS61038.1"/>
    </source>
</evidence>
<organism evidence="1 2">
    <name type="scientific">Rhizobium leguminosarum bv. trifolii (strain WSM1325)</name>
    <dbReference type="NCBI Taxonomy" id="395491"/>
    <lineage>
        <taxon>Bacteria</taxon>
        <taxon>Pseudomonadati</taxon>
        <taxon>Pseudomonadota</taxon>
        <taxon>Alphaproteobacteria</taxon>
        <taxon>Hyphomicrobiales</taxon>
        <taxon>Rhizobiaceae</taxon>
        <taxon>Rhizobium/Agrobacterium group</taxon>
        <taxon>Rhizobium</taxon>
    </lineage>
</organism>
<sequence>MSLQPPIKKNMHCIILAHATKFAEGELLPGRGAVWRDSRRKITI</sequence>
<dbReference type="KEGG" id="rlg:Rleg_6286"/>
<name>C6BA16_RHILS</name>
<reference evidence="1 2" key="1">
    <citation type="journal article" date="2010" name="Stand. Genomic Sci.">
        <title>Complete genome sequence of Rhizobium leguminosarum bv. trifolii strain WSM1325, an effective microsymbiont of annual Mediterranean clovers.</title>
        <authorList>
            <person name="Reeve W."/>
            <person name="O'Hara G."/>
            <person name="Chain P."/>
            <person name="Ardley J."/>
            <person name="Brau L."/>
            <person name="Nandesena K."/>
            <person name="Tiwari R."/>
            <person name="Copeland A."/>
            <person name="Nolan M."/>
            <person name="Han C."/>
            <person name="Brettin T."/>
            <person name="Land M."/>
            <person name="Ovchinikova G."/>
            <person name="Ivanova N."/>
            <person name="Mavromatis K."/>
            <person name="Markowitz V."/>
            <person name="Kyrpides N."/>
            <person name="Melino V."/>
            <person name="Denton M."/>
            <person name="Yates R."/>
            <person name="Howieson J."/>
        </authorList>
    </citation>
    <scope>NUCLEOTIDE SEQUENCE [LARGE SCALE GENOMIC DNA]</scope>
    <source>
        <strain evidence="1 2">WSM1325</strain>
        <plasmid evidence="2">Plasmid pR132504</plasmid>
    </source>
</reference>
<accession>C6BA16</accession>
<dbReference type="AlphaFoldDB" id="C6BA16"/>
<protein>
    <submittedName>
        <fullName evidence="1">Uncharacterized protein</fullName>
    </submittedName>
</protein>
<evidence type="ECO:0000313" key="2">
    <source>
        <dbReference type="Proteomes" id="UP000002256"/>
    </source>
</evidence>
<gene>
    <name evidence="1" type="ordered locus">Rleg_6286</name>
</gene>
<dbReference type="Proteomes" id="UP000002256">
    <property type="component" value="Plasmid pR132504"/>
</dbReference>
<keyword evidence="1" id="KW-0614">Plasmid</keyword>
<geneLocation type="plasmid" evidence="1 2">
    <name>pR132504</name>
</geneLocation>
<dbReference type="EMBL" id="CP001626">
    <property type="protein sequence ID" value="ACS61038.1"/>
    <property type="molecule type" value="Genomic_DNA"/>
</dbReference>
<proteinExistence type="predicted"/>